<dbReference type="GO" id="GO:0016646">
    <property type="term" value="F:oxidoreductase activity, acting on the CH-NH group of donors, NAD or NADP as acceptor"/>
    <property type="evidence" value="ECO:0007669"/>
    <property type="project" value="TreeGrafter"/>
</dbReference>
<gene>
    <name evidence="2" type="ORF">Daura_40360</name>
</gene>
<dbReference type="RefSeq" id="WP_052386088.1">
    <property type="nucleotide sequence ID" value="NZ_CP073767.1"/>
</dbReference>
<protein>
    <submittedName>
        <fullName evidence="2">NAD(P)H-binding protein</fullName>
    </submittedName>
</protein>
<dbReference type="InterPro" id="IPR036291">
    <property type="entry name" value="NAD(P)-bd_dom_sf"/>
</dbReference>
<dbReference type="EMBL" id="CP073767">
    <property type="protein sequence ID" value="UWZ52813.1"/>
    <property type="molecule type" value="Genomic_DNA"/>
</dbReference>
<sequence length="217" mass="22422">MTAVVVFGAGGRAGRRIVAGARERGLRVTPVVRDPGRHGDVAGAVAGDVTDAASVAAVAAGHDVAVSAVYTADVDPARLYGDGTRSLLDGLARAGVGRLLVVGLATTLEGPDGGKVYEGADFPAEYRPFSLGRMAELAALEAGPVDWVLFTPTMRLVDEPGSGAYEVFDDRRLVDGTTTYADLAAAMLDEVVYPAHHRAQLTVRSRHHGQTTGDGAG</sequence>
<proteinExistence type="predicted"/>
<dbReference type="Pfam" id="PF13460">
    <property type="entry name" value="NAD_binding_10"/>
    <property type="match status" value="1"/>
</dbReference>
<organism evidence="2 3">
    <name type="scientific">Dactylosporangium aurantiacum</name>
    <dbReference type="NCBI Taxonomy" id="35754"/>
    <lineage>
        <taxon>Bacteria</taxon>
        <taxon>Bacillati</taxon>
        <taxon>Actinomycetota</taxon>
        <taxon>Actinomycetes</taxon>
        <taxon>Micromonosporales</taxon>
        <taxon>Micromonosporaceae</taxon>
        <taxon>Dactylosporangium</taxon>
    </lineage>
</organism>
<dbReference type="PANTHER" id="PTHR43355:SF2">
    <property type="entry name" value="FLAVIN REDUCTASE (NADPH)"/>
    <property type="match status" value="1"/>
</dbReference>
<evidence type="ECO:0000259" key="1">
    <source>
        <dbReference type="Pfam" id="PF13460"/>
    </source>
</evidence>
<dbReference type="Gene3D" id="3.40.50.720">
    <property type="entry name" value="NAD(P)-binding Rossmann-like Domain"/>
    <property type="match status" value="1"/>
</dbReference>
<evidence type="ECO:0000313" key="3">
    <source>
        <dbReference type="Proteomes" id="UP001058003"/>
    </source>
</evidence>
<feature type="domain" description="NAD(P)-binding" evidence="1">
    <location>
        <begin position="8"/>
        <end position="190"/>
    </location>
</feature>
<dbReference type="AlphaFoldDB" id="A0A9Q9IGM0"/>
<accession>A0A9Q9IGM0</accession>
<evidence type="ECO:0000313" key="2">
    <source>
        <dbReference type="EMBL" id="UWZ52813.1"/>
    </source>
</evidence>
<dbReference type="KEGG" id="daur:Daura_40360"/>
<dbReference type="PANTHER" id="PTHR43355">
    <property type="entry name" value="FLAVIN REDUCTASE (NADPH)"/>
    <property type="match status" value="1"/>
</dbReference>
<name>A0A9Q9IGM0_9ACTN</name>
<dbReference type="Proteomes" id="UP001058003">
    <property type="component" value="Chromosome"/>
</dbReference>
<keyword evidence="3" id="KW-1185">Reference proteome</keyword>
<dbReference type="SUPFAM" id="SSF51735">
    <property type="entry name" value="NAD(P)-binding Rossmann-fold domains"/>
    <property type="match status" value="1"/>
</dbReference>
<dbReference type="InterPro" id="IPR051606">
    <property type="entry name" value="Polyketide_Oxido-like"/>
</dbReference>
<dbReference type="InterPro" id="IPR016040">
    <property type="entry name" value="NAD(P)-bd_dom"/>
</dbReference>
<reference evidence="2" key="1">
    <citation type="submission" date="2021-04" db="EMBL/GenBank/DDBJ databases">
        <title>Dactylosporangium aurantiacum NRRL B-8018 full assembly.</title>
        <authorList>
            <person name="Hartkoorn R.C."/>
            <person name="Beaudoing E."/>
            <person name="Hot D."/>
        </authorList>
    </citation>
    <scope>NUCLEOTIDE SEQUENCE</scope>
    <source>
        <strain evidence="2">NRRL B-8018</strain>
    </source>
</reference>